<dbReference type="Gene3D" id="3.40.50.300">
    <property type="entry name" value="P-loop containing nucleotide triphosphate hydrolases"/>
    <property type="match status" value="3"/>
</dbReference>
<feature type="domain" description="UvrD-like helicase C-terminal" evidence="13">
    <location>
        <begin position="344"/>
        <end position="620"/>
    </location>
</feature>
<comment type="catalytic activity">
    <reaction evidence="10">
        <text>ATP + H2O = ADP + phosphate + H(+)</text>
        <dbReference type="Rhea" id="RHEA:13065"/>
        <dbReference type="ChEBI" id="CHEBI:15377"/>
        <dbReference type="ChEBI" id="CHEBI:15378"/>
        <dbReference type="ChEBI" id="CHEBI:30616"/>
        <dbReference type="ChEBI" id="CHEBI:43474"/>
        <dbReference type="ChEBI" id="CHEBI:456216"/>
        <dbReference type="EC" id="5.6.2.4"/>
    </reaction>
</comment>
<dbReference type="SUPFAM" id="SSF52540">
    <property type="entry name" value="P-loop containing nucleoside triphosphate hydrolases"/>
    <property type="match status" value="1"/>
</dbReference>
<keyword evidence="15" id="KW-1185">Reference proteome</keyword>
<feature type="domain" description="UvrD-like helicase ATP-binding" evidence="12">
    <location>
        <begin position="22"/>
        <end position="343"/>
    </location>
</feature>
<comment type="caution">
    <text evidence="14">The sequence shown here is derived from an EMBL/GenBank/DDBJ whole genome shotgun (WGS) entry which is preliminary data.</text>
</comment>
<reference evidence="14 15" key="1">
    <citation type="submission" date="2021-03" db="EMBL/GenBank/DDBJ databases">
        <title>Caproiciproducens sp. nov. isolated from feces of cow.</title>
        <authorList>
            <person name="Choi J.-Y."/>
        </authorList>
    </citation>
    <scope>NUCLEOTIDE SEQUENCE [LARGE SCALE GENOMIC DNA]</scope>
    <source>
        <strain evidence="14 15">AGMB10547</strain>
    </source>
</reference>
<gene>
    <name evidence="14" type="ORF">J5W02_10785</name>
</gene>
<dbReference type="InterPro" id="IPR014016">
    <property type="entry name" value="UvrD-like_ATP-bd"/>
</dbReference>
<keyword evidence="2 11" id="KW-0547">Nucleotide-binding</keyword>
<evidence type="ECO:0000256" key="2">
    <source>
        <dbReference type="ARBA" id="ARBA00022741"/>
    </source>
</evidence>
<evidence type="ECO:0000313" key="15">
    <source>
        <dbReference type="Proteomes" id="UP000719942"/>
    </source>
</evidence>
<keyword evidence="6" id="KW-0238">DNA-binding</keyword>
<dbReference type="CDD" id="cd18807">
    <property type="entry name" value="SF1_C_UvrD"/>
    <property type="match status" value="1"/>
</dbReference>
<organism evidence="14 15">
    <name type="scientific">Caproiciproducens faecalis</name>
    <dbReference type="NCBI Taxonomy" id="2820301"/>
    <lineage>
        <taxon>Bacteria</taxon>
        <taxon>Bacillati</taxon>
        <taxon>Bacillota</taxon>
        <taxon>Clostridia</taxon>
        <taxon>Eubacteriales</taxon>
        <taxon>Acutalibacteraceae</taxon>
        <taxon>Caproiciproducens</taxon>
    </lineage>
</organism>
<evidence type="ECO:0000256" key="4">
    <source>
        <dbReference type="ARBA" id="ARBA00022806"/>
    </source>
</evidence>
<evidence type="ECO:0000256" key="11">
    <source>
        <dbReference type="PROSITE-ProRule" id="PRU00560"/>
    </source>
</evidence>
<sequence>MNNTTTDQIIGIRKNVLKKEFSRMNDRQQEAVFSVNGPLLILAGAGSGKTTVLVNRIANIIRYGNAYKSENISNDLSEEDLSAANRYLSAGEPLPFQVKCHFAAEPCRPWQILAITFTNKAAGELKNRLNSMLGEEGDDIWASTFHSTCARMLRRDGDKLGYSNHFTIYDTDDSRRMMKECQKSLGIDDKILSFKSILSAISRAKDSMIQPKEYLQQAGSDNRLGLIAQAYKLYQAKLKEADAMDFDDLICNTVCLLQQHPDVLEYYQNKFRYIMVDEYQDTNHAQYLLVKLLAQKSTNLCVVGDDDQSIYKFRGATIENILNFERTFPNAKVIRLEQNYRSTKNILNAANAVIENNTERKGKTLWTDNPAGEKIGVHTAFSEQDEADYIAKKILESVAVGRKFADHAILYRMNSQSNILEKIFIKSGIPYRIIGGLRFYERKEIRDMIAYLSVINNPNDEIRLRRIINQPKRSIGDKTIAQATEIAATLGESVFDIIKNADQYEPLKRTAPKLLQFAATMQELIDAANDENTSLNELYHLILDKTDYIGSLKASENDDAQDRIDNINELASNLIKYEEDNGEEASLSGFLEEVSLLTDIDNFDANSDSVVMMTIHSAKGLEFPVVFLPGFEDGIFPGIQAIYNPAEIEEERRLAYVAITRAKEELFIVNAESRMIFGSTSRNKPSRFIEEIPEELVARSRTREWKKPAPGMALPTSAFEARVVTTESARSFGPSNLIHSEPPKVQFQVGDGVMHKTFGTGLILSVSPMGNDTLLEIAFEKAGTKKLMANFARLQKI</sequence>
<dbReference type="CDD" id="cd17932">
    <property type="entry name" value="DEXQc_UvrD"/>
    <property type="match status" value="1"/>
</dbReference>
<evidence type="ECO:0000256" key="5">
    <source>
        <dbReference type="ARBA" id="ARBA00022840"/>
    </source>
</evidence>
<dbReference type="PANTHER" id="PTHR11070:SF2">
    <property type="entry name" value="ATP-DEPENDENT DNA HELICASE SRS2"/>
    <property type="match status" value="1"/>
</dbReference>
<dbReference type="Proteomes" id="UP000719942">
    <property type="component" value="Unassembled WGS sequence"/>
</dbReference>
<comment type="catalytic activity">
    <reaction evidence="8">
        <text>Couples ATP hydrolysis with the unwinding of duplex DNA by translocating in the 3'-5' direction.</text>
        <dbReference type="EC" id="5.6.2.4"/>
    </reaction>
</comment>
<dbReference type="InterPro" id="IPR014017">
    <property type="entry name" value="DNA_helicase_UvrD-like_C"/>
</dbReference>
<accession>A0ABS7DPR2</accession>
<evidence type="ECO:0000256" key="6">
    <source>
        <dbReference type="ARBA" id="ARBA00023125"/>
    </source>
</evidence>
<keyword evidence="4 11" id="KW-0347">Helicase</keyword>
<dbReference type="PANTHER" id="PTHR11070">
    <property type="entry name" value="UVRD / RECB / PCRA DNA HELICASE FAMILY MEMBER"/>
    <property type="match status" value="1"/>
</dbReference>
<dbReference type="Pfam" id="PF21196">
    <property type="entry name" value="PcrA_UvrD_tudor"/>
    <property type="match status" value="1"/>
</dbReference>
<dbReference type="Pfam" id="PF13361">
    <property type="entry name" value="UvrD_C"/>
    <property type="match status" value="1"/>
</dbReference>
<keyword evidence="3 11" id="KW-0378">Hydrolase</keyword>
<dbReference type="Pfam" id="PF00580">
    <property type="entry name" value="UvrD-helicase"/>
    <property type="match status" value="2"/>
</dbReference>
<dbReference type="InterPro" id="IPR027417">
    <property type="entry name" value="P-loop_NTPase"/>
</dbReference>
<evidence type="ECO:0000256" key="3">
    <source>
        <dbReference type="ARBA" id="ARBA00022801"/>
    </source>
</evidence>
<proteinExistence type="inferred from homology"/>
<dbReference type="RefSeq" id="WP_219965702.1">
    <property type="nucleotide sequence ID" value="NZ_JAGFNZ010000004.1"/>
</dbReference>
<keyword evidence="5 11" id="KW-0067">ATP-binding</keyword>
<comment type="similarity">
    <text evidence="1">Belongs to the helicase family. UvrD subfamily.</text>
</comment>
<evidence type="ECO:0000259" key="13">
    <source>
        <dbReference type="PROSITE" id="PS51217"/>
    </source>
</evidence>
<dbReference type="PROSITE" id="PS51217">
    <property type="entry name" value="UVRD_HELICASE_CTER"/>
    <property type="match status" value="1"/>
</dbReference>
<dbReference type="EMBL" id="JAGFNZ010000004">
    <property type="protein sequence ID" value="MBW7573294.1"/>
    <property type="molecule type" value="Genomic_DNA"/>
</dbReference>
<feature type="binding site" evidence="11">
    <location>
        <begin position="43"/>
        <end position="50"/>
    </location>
    <ligand>
        <name>ATP</name>
        <dbReference type="ChEBI" id="CHEBI:30616"/>
    </ligand>
</feature>
<dbReference type="Gene3D" id="1.10.486.10">
    <property type="entry name" value="PCRA, domain 4"/>
    <property type="match status" value="1"/>
</dbReference>
<evidence type="ECO:0000313" key="14">
    <source>
        <dbReference type="EMBL" id="MBW7573294.1"/>
    </source>
</evidence>
<evidence type="ECO:0000256" key="8">
    <source>
        <dbReference type="ARBA" id="ARBA00034617"/>
    </source>
</evidence>
<evidence type="ECO:0000256" key="9">
    <source>
        <dbReference type="ARBA" id="ARBA00034808"/>
    </source>
</evidence>
<dbReference type="EC" id="5.6.2.4" evidence="9"/>
<dbReference type="InterPro" id="IPR013986">
    <property type="entry name" value="DExx_box_DNA_helicase_dom_sf"/>
</dbReference>
<dbReference type="InterPro" id="IPR000212">
    <property type="entry name" value="DNA_helicase_UvrD/REP"/>
</dbReference>
<evidence type="ECO:0000259" key="12">
    <source>
        <dbReference type="PROSITE" id="PS51198"/>
    </source>
</evidence>
<dbReference type="PROSITE" id="PS51198">
    <property type="entry name" value="UVRD_HELICASE_ATP_BIND"/>
    <property type="match status" value="1"/>
</dbReference>
<evidence type="ECO:0000256" key="7">
    <source>
        <dbReference type="ARBA" id="ARBA00023235"/>
    </source>
</evidence>
<keyword evidence="7" id="KW-0413">Isomerase</keyword>
<name>A0ABS7DPR2_9FIRM</name>
<dbReference type="Gene3D" id="1.10.10.160">
    <property type="match status" value="1"/>
</dbReference>
<evidence type="ECO:0000256" key="1">
    <source>
        <dbReference type="ARBA" id="ARBA00009922"/>
    </source>
</evidence>
<evidence type="ECO:0000256" key="10">
    <source>
        <dbReference type="ARBA" id="ARBA00048988"/>
    </source>
</evidence>
<protein>
    <recommendedName>
        <fullName evidence="9">DNA 3'-5' helicase</fullName>
        <ecNumber evidence="9">5.6.2.4</ecNumber>
    </recommendedName>
</protein>